<comment type="caution">
    <text evidence="1">The sequence shown here is derived from an EMBL/GenBank/DDBJ whole genome shotgun (WGS) entry which is preliminary data.</text>
</comment>
<proteinExistence type="predicted"/>
<organism evidence="1 2">
    <name type="scientific">Marinomonas vulgaris</name>
    <dbReference type="NCBI Taxonomy" id="2823372"/>
    <lineage>
        <taxon>Bacteria</taxon>
        <taxon>Pseudomonadati</taxon>
        <taxon>Pseudomonadota</taxon>
        <taxon>Gammaproteobacteria</taxon>
        <taxon>Oceanospirillales</taxon>
        <taxon>Oceanospirillaceae</taxon>
        <taxon>Marinomonas</taxon>
    </lineage>
</organism>
<reference evidence="2" key="1">
    <citation type="submission" date="2023-07" db="EMBL/GenBank/DDBJ databases">
        <title>Marinomonas vulgaris A79, complete genome.</title>
        <authorList>
            <person name="Ying J.-J."/>
        </authorList>
    </citation>
    <scope>NUCLEOTIDE SEQUENCE [LARGE SCALE GENOMIC DNA]</scope>
    <source>
        <strain evidence="2">A79</strain>
    </source>
</reference>
<dbReference type="Pfam" id="PF08856">
    <property type="entry name" value="DUF1826"/>
    <property type="match status" value="1"/>
</dbReference>
<evidence type="ECO:0000313" key="1">
    <source>
        <dbReference type="EMBL" id="MBR7889062.1"/>
    </source>
</evidence>
<evidence type="ECO:0000313" key="2">
    <source>
        <dbReference type="Proteomes" id="UP000679722"/>
    </source>
</evidence>
<dbReference type="Proteomes" id="UP000679722">
    <property type="component" value="Unassembled WGS sequence"/>
</dbReference>
<sequence length="221" mass="23835">MQANVQSAIDSDQAVGLLSVAKSPDQDVFGDIYNPSIGMTVWQRPLGELSDYAESLLVSSPNFSYTSQGSSEKITTLLGRLLPDADGKEAFVADIGLLVDMFACLFDLEEVGVRLTALSSAMCPRFHVDKIPCRMVSTYSGTGSEWLHEAHVIRDHLGRGGRATDLNSGLSDTGVINRLQAGDVAIMKGDEWPTSLGRGMVHRSPAASAEDKRLFLSIDMI</sequence>
<gene>
    <name evidence="1" type="ORF">J9B83_08880</name>
</gene>
<keyword evidence="2" id="KW-1185">Reference proteome</keyword>
<dbReference type="InterPro" id="IPR014955">
    <property type="entry name" value="DUF1826"/>
</dbReference>
<protein>
    <submittedName>
        <fullName evidence="1">DUF1826 domain-containing protein</fullName>
    </submittedName>
</protein>
<name>A0ABS5HBL9_9GAMM</name>
<dbReference type="EMBL" id="JAGSSV010000009">
    <property type="protein sequence ID" value="MBR7889062.1"/>
    <property type="molecule type" value="Genomic_DNA"/>
</dbReference>
<accession>A0ABS5HBL9</accession>
<dbReference type="RefSeq" id="WP_211536410.1">
    <property type="nucleotide sequence ID" value="NZ_JAGSSV010000009.1"/>
</dbReference>